<dbReference type="PANTHER" id="PTHR12121">
    <property type="entry name" value="CARBON CATABOLITE REPRESSOR PROTEIN 4"/>
    <property type="match status" value="1"/>
</dbReference>
<dbReference type="Proteomes" id="UP001175227">
    <property type="component" value="Unassembled WGS sequence"/>
</dbReference>
<organism evidence="2 3">
    <name type="scientific">Armillaria novae-zelandiae</name>
    <dbReference type="NCBI Taxonomy" id="153914"/>
    <lineage>
        <taxon>Eukaryota</taxon>
        <taxon>Fungi</taxon>
        <taxon>Dikarya</taxon>
        <taxon>Basidiomycota</taxon>
        <taxon>Agaricomycotina</taxon>
        <taxon>Agaricomycetes</taxon>
        <taxon>Agaricomycetidae</taxon>
        <taxon>Agaricales</taxon>
        <taxon>Marasmiineae</taxon>
        <taxon>Physalacriaceae</taxon>
        <taxon>Armillaria</taxon>
    </lineage>
</organism>
<feature type="domain" description="Endonuclease/exonuclease/phosphatase" evidence="1">
    <location>
        <begin position="13"/>
        <end position="315"/>
    </location>
</feature>
<name>A0AA39NT41_9AGAR</name>
<dbReference type="InterPro" id="IPR050410">
    <property type="entry name" value="CCR4/nocturin_mRNA_transcr"/>
</dbReference>
<evidence type="ECO:0000313" key="3">
    <source>
        <dbReference type="Proteomes" id="UP001175227"/>
    </source>
</evidence>
<evidence type="ECO:0000313" key="2">
    <source>
        <dbReference type="EMBL" id="KAK0470978.1"/>
    </source>
</evidence>
<keyword evidence="2" id="KW-0540">Nuclease</keyword>
<dbReference type="PANTHER" id="PTHR12121:SF36">
    <property type="entry name" value="ENDONUCLEASE_EXONUCLEASE_PHOSPHATASE DOMAIN-CONTAINING PROTEIN"/>
    <property type="match status" value="1"/>
</dbReference>
<dbReference type="Gene3D" id="3.60.10.10">
    <property type="entry name" value="Endonuclease/exonuclease/phosphatase"/>
    <property type="match status" value="1"/>
</dbReference>
<accession>A0AA39NT41</accession>
<dbReference type="Pfam" id="PF03372">
    <property type="entry name" value="Exo_endo_phos"/>
    <property type="match status" value="1"/>
</dbReference>
<sequence>MSPTHRTSLRLATYNIRYDKSPDGITIPESISTLDNPLRERGKFLKLSGEQPWSTRRLRVAESLSSENITVAGFQEASERQMRDLDGLFRDDWGRVGVGSADGKGGGEYCPLFYKKSVVRLLSSDTFWLSDTPFKPSKYPGADYSRLCTVARFSAKTCAKTKFTVLNTHLDARSDKQRRLGASLILARARYEAVKFRSAVFVMGDFNSTSSGKDSSAYKIITGASAPVNIDARFAVTSDVGHQLPDFKMLDLRGQAPREMVSNNFATYTGFNKPSDTLGWKRIDYIFGGSNLKWKSKGYKVRSSLSDDGILASDHRPVFADVTI</sequence>
<dbReference type="InterPro" id="IPR005135">
    <property type="entry name" value="Endo/exonuclease/phosphatase"/>
</dbReference>
<dbReference type="AlphaFoldDB" id="A0AA39NT41"/>
<evidence type="ECO:0000259" key="1">
    <source>
        <dbReference type="Pfam" id="PF03372"/>
    </source>
</evidence>
<dbReference type="GO" id="GO:0000175">
    <property type="term" value="F:3'-5'-RNA exonuclease activity"/>
    <property type="evidence" value="ECO:0007669"/>
    <property type="project" value="TreeGrafter"/>
</dbReference>
<dbReference type="InterPro" id="IPR036691">
    <property type="entry name" value="Endo/exonu/phosph_ase_sf"/>
</dbReference>
<reference evidence="2" key="1">
    <citation type="submission" date="2023-06" db="EMBL/GenBank/DDBJ databases">
        <authorList>
            <consortium name="Lawrence Berkeley National Laboratory"/>
            <person name="Ahrendt S."/>
            <person name="Sahu N."/>
            <person name="Indic B."/>
            <person name="Wong-Bajracharya J."/>
            <person name="Merenyi Z."/>
            <person name="Ke H.-M."/>
            <person name="Monk M."/>
            <person name="Kocsube S."/>
            <person name="Drula E."/>
            <person name="Lipzen A."/>
            <person name="Balint B."/>
            <person name="Henrissat B."/>
            <person name="Andreopoulos B."/>
            <person name="Martin F.M."/>
            <person name="Harder C.B."/>
            <person name="Rigling D."/>
            <person name="Ford K.L."/>
            <person name="Foster G.D."/>
            <person name="Pangilinan J."/>
            <person name="Papanicolaou A."/>
            <person name="Barry K."/>
            <person name="LaButti K."/>
            <person name="Viragh M."/>
            <person name="Koriabine M."/>
            <person name="Yan M."/>
            <person name="Riley R."/>
            <person name="Champramary S."/>
            <person name="Plett K.L."/>
            <person name="Tsai I.J."/>
            <person name="Slot J."/>
            <person name="Sipos G."/>
            <person name="Plett J."/>
            <person name="Nagy L.G."/>
            <person name="Grigoriev I.V."/>
        </authorList>
    </citation>
    <scope>NUCLEOTIDE SEQUENCE</scope>
    <source>
        <strain evidence="2">ICMP 16352</strain>
    </source>
</reference>
<protein>
    <submittedName>
        <fullName evidence="2">Endonuclease/exonuclease/phosphatase</fullName>
    </submittedName>
</protein>
<dbReference type="GO" id="GO:0004519">
    <property type="term" value="F:endonuclease activity"/>
    <property type="evidence" value="ECO:0007669"/>
    <property type="project" value="UniProtKB-KW"/>
</dbReference>
<keyword evidence="2" id="KW-0255">Endonuclease</keyword>
<dbReference type="EMBL" id="JAUEPR010000056">
    <property type="protein sequence ID" value="KAK0470978.1"/>
    <property type="molecule type" value="Genomic_DNA"/>
</dbReference>
<proteinExistence type="predicted"/>
<gene>
    <name evidence="2" type="ORF">IW261DRAFT_1344947</name>
</gene>
<comment type="caution">
    <text evidence="2">The sequence shown here is derived from an EMBL/GenBank/DDBJ whole genome shotgun (WGS) entry which is preliminary data.</text>
</comment>
<keyword evidence="3" id="KW-1185">Reference proteome</keyword>
<dbReference type="CDD" id="cd09083">
    <property type="entry name" value="EEP-1"/>
    <property type="match status" value="1"/>
</dbReference>
<dbReference type="SUPFAM" id="SSF56219">
    <property type="entry name" value="DNase I-like"/>
    <property type="match status" value="1"/>
</dbReference>
<keyword evidence="2" id="KW-0378">Hydrolase</keyword>